<dbReference type="RefSeq" id="WP_109573379.1">
    <property type="nucleotide sequence ID" value="NZ_UHJL01000003.1"/>
</dbReference>
<feature type="transmembrane region" description="Helical" evidence="1">
    <location>
        <begin position="12"/>
        <end position="34"/>
    </location>
</feature>
<dbReference type="InterPro" id="IPR045584">
    <property type="entry name" value="Pilin-like"/>
</dbReference>
<dbReference type="InterPro" id="IPR012902">
    <property type="entry name" value="N_methyl_site"/>
</dbReference>
<proteinExistence type="predicted"/>
<dbReference type="Proteomes" id="UP000255423">
    <property type="component" value="Unassembled WGS sequence"/>
</dbReference>
<keyword evidence="1" id="KW-0472">Membrane</keyword>
<keyword evidence="1" id="KW-0812">Transmembrane</keyword>
<reference evidence="2 3" key="1">
    <citation type="submission" date="2017-08" db="EMBL/GenBank/DDBJ databases">
        <authorList>
            <person name="de Groot N.N."/>
        </authorList>
    </citation>
    <scope>NUCLEOTIDE SEQUENCE [LARGE SCALE GENOMIC DNA]</scope>
    <source>
        <strain evidence="2 3">HM2</strain>
    </source>
</reference>
<dbReference type="Gene3D" id="3.30.700.10">
    <property type="entry name" value="Glycoprotein, Type 4 Pilin"/>
    <property type="match status" value="1"/>
</dbReference>
<keyword evidence="1" id="KW-1133">Transmembrane helix</keyword>
<name>A0A380S762_FIBSU</name>
<evidence type="ECO:0000313" key="3">
    <source>
        <dbReference type="Proteomes" id="UP000255423"/>
    </source>
</evidence>
<evidence type="ECO:0000256" key="1">
    <source>
        <dbReference type="SAM" id="Phobius"/>
    </source>
</evidence>
<organism evidence="2 3">
    <name type="scientific">Fibrobacter succinogenes</name>
    <name type="common">Bacteroides succinogenes</name>
    <dbReference type="NCBI Taxonomy" id="833"/>
    <lineage>
        <taxon>Bacteria</taxon>
        <taxon>Pseudomonadati</taxon>
        <taxon>Fibrobacterota</taxon>
        <taxon>Fibrobacteria</taxon>
        <taxon>Fibrobacterales</taxon>
        <taxon>Fibrobacteraceae</taxon>
        <taxon>Fibrobacter</taxon>
    </lineage>
</organism>
<evidence type="ECO:0000313" key="2">
    <source>
        <dbReference type="EMBL" id="SUQ25072.1"/>
    </source>
</evidence>
<dbReference type="SUPFAM" id="SSF54523">
    <property type="entry name" value="Pili subunits"/>
    <property type="match status" value="1"/>
</dbReference>
<dbReference type="AlphaFoldDB" id="A0A380S762"/>
<dbReference type="EMBL" id="UHJL01000003">
    <property type="protein sequence ID" value="SUQ25072.1"/>
    <property type="molecule type" value="Genomic_DNA"/>
</dbReference>
<gene>
    <name evidence="2" type="ORF">SAMN05661053_2490</name>
</gene>
<sequence>MLNCGSKKSGYTLVEVLVVVSILGILSSMGVSGLHDAVVNSRIKDAALNTAAFLERMANESNRISKRICVKKDHAQRITAYLNDEASGSASSNCDDYKQEFATFAVESPIKFECEGAALTDYEDIKINWTTNGALFIPRIGLSAAPAEGYVCMQYGSSRTYGLVLKQKTNNMMIPMWKTGGSGSGWNDL</sequence>
<dbReference type="NCBIfam" id="TIGR02532">
    <property type="entry name" value="IV_pilin_GFxxxE"/>
    <property type="match status" value="1"/>
</dbReference>
<accession>A0A380S762</accession>
<dbReference type="Pfam" id="PF07963">
    <property type="entry name" value="N_methyl"/>
    <property type="match status" value="1"/>
</dbReference>
<protein>
    <submittedName>
        <fullName evidence="2">Prepilin-type N-terminal cleavage/methylation domain-containing protein</fullName>
    </submittedName>
</protein>